<protein>
    <submittedName>
        <fullName evidence="1">Uncharacterized protein</fullName>
    </submittedName>
</protein>
<evidence type="ECO:0000313" key="1">
    <source>
        <dbReference type="EMBL" id="KAI5075946.1"/>
    </source>
</evidence>
<gene>
    <name evidence="1" type="ORF">GOP47_0010022</name>
</gene>
<dbReference type="AlphaFoldDB" id="A0A9D4UXN6"/>
<comment type="caution">
    <text evidence="1">The sequence shown here is derived from an EMBL/GenBank/DDBJ whole genome shotgun (WGS) entry which is preliminary data.</text>
</comment>
<dbReference type="Proteomes" id="UP000886520">
    <property type="component" value="Chromosome 9"/>
</dbReference>
<keyword evidence="2" id="KW-1185">Reference proteome</keyword>
<proteinExistence type="predicted"/>
<accession>A0A9D4UXN6</accession>
<organism evidence="1 2">
    <name type="scientific">Adiantum capillus-veneris</name>
    <name type="common">Maidenhair fern</name>
    <dbReference type="NCBI Taxonomy" id="13818"/>
    <lineage>
        <taxon>Eukaryota</taxon>
        <taxon>Viridiplantae</taxon>
        <taxon>Streptophyta</taxon>
        <taxon>Embryophyta</taxon>
        <taxon>Tracheophyta</taxon>
        <taxon>Polypodiopsida</taxon>
        <taxon>Polypodiidae</taxon>
        <taxon>Polypodiales</taxon>
        <taxon>Pteridineae</taxon>
        <taxon>Pteridaceae</taxon>
        <taxon>Vittarioideae</taxon>
        <taxon>Adiantum</taxon>
    </lineage>
</organism>
<sequence>MVVVRPRHTTPTFTFLFCIFTSHFTPLLISSPCIVGTVNAIAISAHTFRVCSSPPTNTHPPLAHSVDTPILLPAPHAASVVPAPPHPARFPSASPPIPSPLQSHLQWVDHSWLSNPVHSTCNSPNFDIFLL</sequence>
<name>A0A9D4UXN6_ADICA</name>
<reference evidence="1" key="1">
    <citation type="submission" date="2021-01" db="EMBL/GenBank/DDBJ databases">
        <title>Adiantum capillus-veneris genome.</title>
        <authorList>
            <person name="Fang Y."/>
            <person name="Liao Q."/>
        </authorList>
    </citation>
    <scope>NUCLEOTIDE SEQUENCE</scope>
    <source>
        <strain evidence="1">H3</strain>
        <tissue evidence="1">Leaf</tissue>
    </source>
</reference>
<evidence type="ECO:0000313" key="2">
    <source>
        <dbReference type="Proteomes" id="UP000886520"/>
    </source>
</evidence>
<dbReference type="EMBL" id="JABFUD020000009">
    <property type="protein sequence ID" value="KAI5075946.1"/>
    <property type="molecule type" value="Genomic_DNA"/>
</dbReference>